<protein>
    <submittedName>
        <fullName evidence="4">Adenine phosphoribosyltransferase</fullName>
        <ecNumber evidence="4">2.4.2.7</ecNumber>
    </submittedName>
</protein>
<accession>A0ABM9W1T0</accession>
<dbReference type="Proteomes" id="UP000245702">
    <property type="component" value="Unassembled WGS sequence"/>
</dbReference>
<sequence length="188" mass="20208">MLKKSFDNCDLLNINGKNFIINELTEQIPATTPALLKQAAEKVVELLKLNDVNKIVGEEEKGAVLVAVVSLLTGLPFGLARWYPSGLRGQIVVDFSCEYTDGQIFLNGVEAGDRVVIVDDMISTGGTMIALIDAIRKAGAEIVDVVAVAAKEEYGGIQRIKAATGIDVKTVLVVSVSGNKSLVKWYEE</sequence>
<dbReference type="RefSeq" id="WP_075756274.1">
    <property type="nucleotide sequence ID" value="NZ_CP146991.1"/>
</dbReference>
<keyword evidence="2" id="KW-0660">Purine salvage</keyword>
<keyword evidence="5" id="KW-1185">Reference proteome</keyword>
<dbReference type="SUPFAM" id="SSF53271">
    <property type="entry name" value="PRTase-like"/>
    <property type="match status" value="1"/>
</dbReference>
<dbReference type="CDD" id="cd06223">
    <property type="entry name" value="PRTases_typeI"/>
    <property type="match status" value="1"/>
</dbReference>
<dbReference type="PANTHER" id="PTHR43864:SF1">
    <property type="entry name" value="XANTHINE PHOSPHORIBOSYLTRANSFERASE"/>
    <property type="match status" value="1"/>
</dbReference>
<dbReference type="PANTHER" id="PTHR43864">
    <property type="entry name" value="HYPOXANTHINE/GUANINE PHOSPHORIBOSYLTRANSFERASE"/>
    <property type="match status" value="1"/>
</dbReference>
<proteinExistence type="predicted"/>
<keyword evidence="4" id="KW-0328">Glycosyltransferase</keyword>
<feature type="domain" description="Phosphoribosyltransferase" evidence="3">
    <location>
        <begin position="81"/>
        <end position="156"/>
    </location>
</feature>
<keyword evidence="1 4" id="KW-0808">Transferase</keyword>
<dbReference type="Pfam" id="PF00156">
    <property type="entry name" value="Pribosyltran"/>
    <property type="match status" value="1"/>
</dbReference>
<evidence type="ECO:0000259" key="3">
    <source>
        <dbReference type="Pfam" id="PF00156"/>
    </source>
</evidence>
<dbReference type="InterPro" id="IPR029057">
    <property type="entry name" value="PRTase-like"/>
</dbReference>
<dbReference type="InterPro" id="IPR000836">
    <property type="entry name" value="PRTase_dom"/>
</dbReference>
<reference evidence="4 5" key="1">
    <citation type="submission" date="2016-01" db="EMBL/GenBank/DDBJ databases">
        <authorList>
            <person name="Brown R."/>
        </authorList>
    </citation>
    <scope>NUCLEOTIDE SEQUENCE [LARGE SCALE GENOMIC DNA]</scope>
    <source>
        <strain evidence="4">Sporomusa sphaeroides DSM 2875</strain>
    </source>
</reference>
<dbReference type="EC" id="2.4.2.7" evidence="4"/>
<comment type="caution">
    <text evidence="4">The sequence shown here is derived from an EMBL/GenBank/DDBJ whole genome shotgun (WGS) entry which is preliminary data.</text>
</comment>
<gene>
    <name evidence="4" type="primary">apt_1</name>
    <name evidence="4" type="ORF">SSPH_01785</name>
</gene>
<dbReference type="GO" id="GO:0003999">
    <property type="term" value="F:adenine phosphoribosyltransferase activity"/>
    <property type="evidence" value="ECO:0007669"/>
    <property type="project" value="UniProtKB-EC"/>
</dbReference>
<evidence type="ECO:0000256" key="1">
    <source>
        <dbReference type="ARBA" id="ARBA00022679"/>
    </source>
</evidence>
<evidence type="ECO:0000256" key="2">
    <source>
        <dbReference type="ARBA" id="ARBA00022726"/>
    </source>
</evidence>
<evidence type="ECO:0000313" key="4">
    <source>
        <dbReference type="EMBL" id="CVK19138.1"/>
    </source>
</evidence>
<dbReference type="Gene3D" id="3.40.50.2020">
    <property type="match status" value="1"/>
</dbReference>
<organism evidence="4 5">
    <name type="scientific">Sporomusa sphaeroides DSM 2875</name>
    <dbReference type="NCBI Taxonomy" id="1337886"/>
    <lineage>
        <taxon>Bacteria</taxon>
        <taxon>Bacillati</taxon>
        <taxon>Bacillota</taxon>
        <taxon>Negativicutes</taxon>
        <taxon>Selenomonadales</taxon>
        <taxon>Sporomusaceae</taxon>
        <taxon>Sporomusa</taxon>
    </lineage>
</organism>
<dbReference type="EMBL" id="FCOW01000008">
    <property type="protein sequence ID" value="CVK19138.1"/>
    <property type="molecule type" value="Genomic_DNA"/>
</dbReference>
<name>A0ABM9W1T0_9FIRM</name>
<evidence type="ECO:0000313" key="5">
    <source>
        <dbReference type="Proteomes" id="UP000245702"/>
    </source>
</evidence>
<dbReference type="InterPro" id="IPR050118">
    <property type="entry name" value="Pur/Pyrimidine_PRTase"/>
</dbReference>